<comment type="caution">
    <text evidence="1">The sequence shown here is derived from an EMBL/GenBank/DDBJ whole genome shotgun (WGS) entry which is preliminary data.</text>
</comment>
<dbReference type="OrthoDB" id="6848855at2"/>
<dbReference type="Proteomes" id="UP000033662">
    <property type="component" value="Unassembled WGS sequence"/>
</dbReference>
<evidence type="ECO:0000313" key="2">
    <source>
        <dbReference type="Proteomes" id="UP000033662"/>
    </source>
</evidence>
<evidence type="ECO:0000313" key="1">
    <source>
        <dbReference type="EMBL" id="KKA07328.1"/>
    </source>
</evidence>
<reference evidence="1 2" key="1">
    <citation type="submission" date="2015-03" db="EMBL/GenBank/DDBJ databases">
        <title>Pseudomonas fluorescens 1855-344 Genome sequencing and assembly.</title>
        <authorList>
            <person name="Eng W.W.H."/>
            <person name="Gan H.M."/>
            <person name="Savka M.A."/>
        </authorList>
    </citation>
    <scope>NUCLEOTIDE SEQUENCE [LARGE SCALE GENOMIC DNA]</scope>
    <source>
        <strain evidence="1 2">1855-344</strain>
    </source>
</reference>
<dbReference type="AlphaFoldDB" id="A0A0F4XPJ1"/>
<dbReference type="PATRIC" id="fig|132476.4.peg.998"/>
<sequence>MLDSIRTLTDLPAGEEVRLAREDIAAARRRQRLQLEAQRRARASVEQAHRDAEALHARAFQQGYAEGILRATEHLADGLLKSQRLGLQLRSDLALAARDLLAQALSHPQWLDEMLERWLAGQAGDSGAVLHLLLPVHCRPRGNALRERLRTRWPGELMLEYHPQDRYVLRLADQLLEFDVETTGERLESRLLASIASLPEAVRLLDQASRQALANVCASFSDFAPTDTAEVRHED</sequence>
<protein>
    <submittedName>
        <fullName evidence="1">Oxygen-regulated invasion protein OrgB</fullName>
    </submittedName>
</protein>
<name>A0A0F4XPJ1_9PSED</name>
<dbReference type="EMBL" id="JZXC01000012">
    <property type="protein sequence ID" value="KKA07328.1"/>
    <property type="molecule type" value="Genomic_DNA"/>
</dbReference>
<gene>
    <name evidence="1" type="ORF">VP02_14505</name>
</gene>
<proteinExistence type="predicted"/>
<organism evidence="1 2">
    <name type="scientific">Pseudomonas kilonensis</name>
    <dbReference type="NCBI Taxonomy" id="132476"/>
    <lineage>
        <taxon>Bacteria</taxon>
        <taxon>Pseudomonadati</taxon>
        <taxon>Pseudomonadota</taxon>
        <taxon>Gammaproteobacteria</taxon>
        <taxon>Pseudomonadales</taxon>
        <taxon>Pseudomonadaceae</taxon>
        <taxon>Pseudomonas</taxon>
    </lineage>
</organism>
<accession>A0A0F4XPJ1</accession>